<sequence length="583" mass="65794">MFWNTCFGVVFTLFLIQSSCASRQGPEGTPTRTVSQQWLRGKKELLLNRKLQHSVAAGADYTAIHLHHLLGDKGGHLEHEGPNHYEPRQMSSGLTEKAKLVQRLLDDRKRKEKLPHASTCNFCGKCALVDSAENAALNNGQLGGSVPFLSMQTSTQRNDDEAWKHYARWLDERSALANCTKCRGCTSILNDLKTVPIQFKGHKLKPLDGRSRSFVYRASSERAANGLAIAKTFCLPFSKTLHWRGKPDVEKLEPCDEEFKVNLSTSFYPKIVTAAKIVRDCGFSDVVPNSWIEFITAAVPGTGYVVESDMIMQDAVEGVSLNAVHRRLSNMDGEKLLSGINSTHIVLSAIYDLLLTSEDRHNDNILISSRGKLSLIDNDKILLFEKRIPQSLFLPTTNYYWYNLLGRNFVNTKGGDSSKEPPSYALMLDYRCHVRSLNGQGDDSYTLGTNYPQQVKQCLRGMDSVSAEELMRKYSIPEIEVARHLKERAHDMLHLGFEAALERSTPFCKRWPWTKPCCSWTGRNSHGTEQCADRRWHPDKWKLLNCKKAGGEYQELHSQSNWDYVPASEHRPSIQEAAISQQG</sequence>
<feature type="signal peptide" evidence="1">
    <location>
        <begin position="1"/>
        <end position="21"/>
    </location>
</feature>
<dbReference type="EMBL" id="GBEZ01001518">
    <property type="protein sequence ID" value="JAC83460.1"/>
    <property type="molecule type" value="Transcribed_RNA"/>
</dbReference>
<protein>
    <recommendedName>
        <fullName evidence="3">PI3K/PI4K catalytic domain-containing protein</fullName>
    </recommendedName>
</protein>
<reference evidence="2" key="1">
    <citation type="submission" date="2014-05" db="EMBL/GenBank/DDBJ databases">
        <title>The transcriptome of the halophilic microalga Tetraselmis sp. GSL018 isolated from the Great Salt Lake, Utah.</title>
        <authorList>
            <person name="Jinkerson R.E."/>
            <person name="D'Adamo S."/>
            <person name="Posewitz M.C."/>
        </authorList>
    </citation>
    <scope>NUCLEOTIDE SEQUENCE</scope>
    <source>
        <strain evidence="2">GSL018</strain>
    </source>
</reference>
<name>A0A061SKN3_9CHLO</name>
<keyword evidence="1" id="KW-0732">Signal</keyword>
<evidence type="ECO:0008006" key="3">
    <source>
        <dbReference type="Google" id="ProtNLM"/>
    </source>
</evidence>
<organism evidence="2">
    <name type="scientific">Tetraselmis sp. GSL018</name>
    <dbReference type="NCBI Taxonomy" id="582737"/>
    <lineage>
        <taxon>Eukaryota</taxon>
        <taxon>Viridiplantae</taxon>
        <taxon>Chlorophyta</taxon>
        <taxon>core chlorophytes</taxon>
        <taxon>Chlorodendrophyceae</taxon>
        <taxon>Chlorodendrales</taxon>
        <taxon>Chlorodendraceae</taxon>
        <taxon>Tetraselmis</taxon>
    </lineage>
</organism>
<evidence type="ECO:0000256" key="1">
    <source>
        <dbReference type="SAM" id="SignalP"/>
    </source>
</evidence>
<feature type="chain" id="PRO_5001606537" description="PI3K/PI4K catalytic domain-containing protein" evidence="1">
    <location>
        <begin position="22"/>
        <end position="583"/>
    </location>
</feature>
<gene>
    <name evidence="2" type="ORF">TSPGSL018_3312</name>
</gene>
<proteinExistence type="predicted"/>
<accession>A0A061SKN3</accession>
<evidence type="ECO:0000313" key="2">
    <source>
        <dbReference type="EMBL" id="JAC83460.1"/>
    </source>
</evidence>
<dbReference type="AlphaFoldDB" id="A0A061SKN3"/>